<dbReference type="PROSITE" id="PS51158">
    <property type="entry name" value="ALPHA_KINASE"/>
    <property type="match status" value="1"/>
</dbReference>
<evidence type="ECO:0000256" key="3">
    <source>
        <dbReference type="ARBA" id="ARBA00022777"/>
    </source>
</evidence>
<feature type="compositionally biased region" description="Low complexity" evidence="4">
    <location>
        <begin position="179"/>
        <end position="191"/>
    </location>
</feature>
<evidence type="ECO:0000313" key="7">
    <source>
        <dbReference type="Proteomes" id="UP000092993"/>
    </source>
</evidence>
<keyword evidence="3" id="KW-0418">Kinase</keyword>
<dbReference type="GO" id="GO:0004674">
    <property type="term" value="F:protein serine/threonine kinase activity"/>
    <property type="evidence" value="ECO:0007669"/>
    <property type="project" value="UniProtKB-KW"/>
</dbReference>
<dbReference type="OMA" id="FHAKANE"/>
<keyword evidence="1" id="KW-0723">Serine/threonine-protein kinase</keyword>
<evidence type="ECO:0000256" key="4">
    <source>
        <dbReference type="SAM" id="MobiDB-lite"/>
    </source>
</evidence>
<dbReference type="Gene3D" id="3.20.200.10">
    <property type="entry name" value="MHCK/EF2 kinase"/>
    <property type="match status" value="1"/>
</dbReference>
<dbReference type="SUPFAM" id="SSF56112">
    <property type="entry name" value="Protein kinase-like (PK-like)"/>
    <property type="match status" value="1"/>
</dbReference>
<sequence length="583" mass="65030">MFTKLKFANRLHKRSEGENHQTQDLLDVDAAEKTTQQLIGDVTDTIKGVSVHVGARELKTIAFNTIKDAWARFSDGFPLHEDDLILRDKGWAYITPKQPDRDVLEEEFWKKDAKGVKVFQRGKGTHIQLHMPNALWREYDVYATKLAAAEIERDAAYGRQENERSSVVSAKFTEKRRVASAQSTSAKSSGSVNDENSDLHKLNLTIPPTSMSVPGESSKRSNNSLNASYPSKKMHLSAMSDSPDQNALEAALRAQNIPTARALASLFTTNSFNVLVHPVLHFTSFDELCEVKEDFREYFSPALLATISLETYQDVKHGSFKKAVFGTSDRVLFRPPDSALDLPTLRLCAKQTFYVSKNQRIPHDGRKQAKNLITEVQCLVWARALLDLAYAFVEKEMETRDITQLPVPAGIEPIPKLRFVEAALAVEQGGEQSVYLLEEVIDTNTEGIFKKYINNDSPDPLHFDDATQNHRAQFLSFTQHVQYVTTGKLAFVTDYQGGHSILSDPQIVTIPRVGHVFASGNLPEAHRKFESDHNCSKFCIFFDLPKFVAPSTHSRLKARATAIASTSKSGLGSKPMSIATTAA</sequence>
<reference evidence="6 7" key="1">
    <citation type="submission" date="2016-03" db="EMBL/GenBank/DDBJ databases">
        <title>Whole genome sequencing of Grifola frondosa 9006-11.</title>
        <authorList>
            <person name="Min B."/>
            <person name="Park H."/>
            <person name="Kim J.-G."/>
            <person name="Cho H."/>
            <person name="Oh Y.-L."/>
            <person name="Kong W.-S."/>
            <person name="Choi I.-G."/>
        </authorList>
    </citation>
    <scope>NUCLEOTIDE SEQUENCE [LARGE SCALE GENOMIC DNA]</scope>
    <source>
        <strain evidence="6 7">9006-11</strain>
    </source>
</reference>
<feature type="compositionally biased region" description="Polar residues" evidence="4">
    <location>
        <begin position="220"/>
        <end position="229"/>
    </location>
</feature>
<evidence type="ECO:0000313" key="6">
    <source>
        <dbReference type="EMBL" id="OBZ73682.1"/>
    </source>
</evidence>
<protein>
    <recommendedName>
        <fullName evidence="5">Alpha-type protein kinase domain-containing protein</fullName>
    </recommendedName>
</protein>
<keyword evidence="2" id="KW-0808">Transferase</keyword>
<dbReference type="InterPro" id="IPR011009">
    <property type="entry name" value="Kinase-like_dom_sf"/>
</dbReference>
<feature type="region of interest" description="Disordered" evidence="4">
    <location>
        <begin position="178"/>
        <end position="229"/>
    </location>
</feature>
<dbReference type="OrthoDB" id="301415at2759"/>
<name>A0A1C7MA33_GRIFR</name>
<evidence type="ECO:0000256" key="1">
    <source>
        <dbReference type="ARBA" id="ARBA00022527"/>
    </source>
</evidence>
<feature type="domain" description="Alpha-type protein kinase" evidence="5">
    <location>
        <begin position="290"/>
        <end position="547"/>
    </location>
</feature>
<gene>
    <name evidence="6" type="ORF">A0H81_06484</name>
</gene>
<dbReference type="Proteomes" id="UP000092993">
    <property type="component" value="Unassembled WGS sequence"/>
</dbReference>
<organism evidence="6 7">
    <name type="scientific">Grifola frondosa</name>
    <name type="common">Maitake</name>
    <name type="synonym">Polyporus frondosus</name>
    <dbReference type="NCBI Taxonomy" id="5627"/>
    <lineage>
        <taxon>Eukaryota</taxon>
        <taxon>Fungi</taxon>
        <taxon>Dikarya</taxon>
        <taxon>Basidiomycota</taxon>
        <taxon>Agaricomycotina</taxon>
        <taxon>Agaricomycetes</taxon>
        <taxon>Polyporales</taxon>
        <taxon>Grifolaceae</taxon>
        <taxon>Grifola</taxon>
    </lineage>
</organism>
<evidence type="ECO:0000259" key="5">
    <source>
        <dbReference type="PROSITE" id="PS51158"/>
    </source>
</evidence>
<comment type="caution">
    <text evidence="6">The sequence shown here is derived from an EMBL/GenBank/DDBJ whole genome shotgun (WGS) entry which is preliminary data.</text>
</comment>
<proteinExistence type="predicted"/>
<accession>A0A1C7MA33</accession>
<dbReference type="EMBL" id="LUGG01000006">
    <property type="protein sequence ID" value="OBZ73682.1"/>
    <property type="molecule type" value="Genomic_DNA"/>
</dbReference>
<dbReference type="GO" id="GO:0005524">
    <property type="term" value="F:ATP binding"/>
    <property type="evidence" value="ECO:0007669"/>
    <property type="project" value="InterPro"/>
</dbReference>
<evidence type="ECO:0000256" key="2">
    <source>
        <dbReference type="ARBA" id="ARBA00022679"/>
    </source>
</evidence>
<dbReference type="InterPro" id="IPR004166">
    <property type="entry name" value="a-kinase_dom"/>
</dbReference>
<dbReference type="AlphaFoldDB" id="A0A1C7MA33"/>
<dbReference type="Pfam" id="PF02816">
    <property type="entry name" value="Alpha_kinase"/>
    <property type="match status" value="1"/>
</dbReference>
<keyword evidence="7" id="KW-1185">Reference proteome</keyword>